<dbReference type="OrthoDB" id="2362760at2759"/>
<evidence type="ECO:0000313" key="2">
    <source>
        <dbReference type="Proteomes" id="UP000266861"/>
    </source>
</evidence>
<proteinExistence type="predicted"/>
<dbReference type="Proteomes" id="UP000266861">
    <property type="component" value="Unassembled WGS sequence"/>
</dbReference>
<gene>
    <name evidence="1" type="ORF">Glove_26g316</name>
</gene>
<keyword evidence="2" id="KW-1185">Reference proteome</keyword>
<organism evidence="1 2">
    <name type="scientific">Diversispora epigaea</name>
    <dbReference type="NCBI Taxonomy" id="1348612"/>
    <lineage>
        <taxon>Eukaryota</taxon>
        <taxon>Fungi</taxon>
        <taxon>Fungi incertae sedis</taxon>
        <taxon>Mucoromycota</taxon>
        <taxon>Glomeromycotina</taxon>
        <taxon>Glomeromycetes</taxon>
        <taxon>Diversisporales</taxon>
        <taxon>Diversisporaceae</taxon>
        <taxon>Diversispora</taxon>
    </lineage>
</organism>
<evidence type="ECO:0000313" key="1">
    <source>
        <dbReference type="EMBL" id="RHZ88056.1"/>
    </source>
</evidence>
<name>A0A397JPW9_9GLOM</name>
<dbReference type="EMBL" id="PQFF01000024">
    <property type="protein sequence ID" value="RHZ88056.1"/>
    <property type="molecule type" value="Genomic_DNA"/>
</dbReference>
<comment type="caution">
    <text evidence="1">The sequence shown here is derived from an EMBL/GenBank/DDBJ whole genome shotgun (WGS) entry which is preliminary data.</text>
</comment>
<dbReference type="AlphaFoldDB" id="A0A397JPW9"/>
<reference evidence="1 2" key="1">
    <citation type="submission" date="2018-08" db="EMBL/GenBank/DDBJ databases">
        <title>Genome and evolution of the arbuscular mycorrhizal fungus Diversispora epigaea (formerly Glomus versiforme) and its bacterial endosymbionts.</title>
        <authorList>
            <person name="Sun X."/>
            <person name="Fei Z."/>
            <person name="Harrison M."/>
        </authorList>
    </citation>
    <scope>NUCLEOTIDE SEQUENCE [LARGE SCALE GENOMIC DNA]</scope>
    <source>
        <strain evidence="1 2">IT104</strain>
    </source>
</reference>
<accession>A0A397JPW9</accession>
<protein>
    <submittedName>
        <fullName evidence="1">Uncharacterized protein</fullName>
    </submittedName>
</protein>
<sequence>MSTDLQTKIYNFLVNAEEDHITAGSVIYQAIEDDTWLEKNELRGIIEQAVSFANNQNVRGSSRHTTLLEILLEYYIKSYLRVGVANHTRIWLYLYSDDACAFRKTIRSLHIIGAVKTNEERPLSSGQIEKNIKALKGKLKKNPAQLHQYLFSSINKVSISELTWEDPLASQVISDDSDLVLNLPIQLRDSFMKPVRQMVPPFLPPIIQEKCNEFVENFIGRGIDSLSRKLVHNGKWKESNEELAEVASRILGTLNDTWNNQAFDPEFAKLQSEGTYVNNVILPAIRATLKCLPLGKSTFVSSSERQSSASADRKGDGRLGRRPDIMFVMKRGEKNYELLYAECSRLTCTTRKEKNDGVKLWRETNDGMYWTRKSCKPDKDEFSIIGMQVAGKKLRLSVLIRDMSEVHRYYHLHESEIPIQQSSPSVVTKFIETLLILRNVLIVNMSLLHNASLPKSVRLVEDSSTIDSDN</sequence>